<evidence type="ECO:0000256" key="2">
    <source>
        <dbReference type="ARBA" id="ARBA00006521"/>
    </source>
</evidence>
<dbReference type="Gene3D" id="3.40.470.10">
    <property type="entry name" value="Uracil-DNA glycosylase-like domain"/>
    <property type="match status" value="1"/>
</dbReference>
<dbReference type="SMART" id="SM00987">
    <property type="entry name" value="UreE_C"/>
    <property type="match status" value="1"/>
</dbReference>
<dbReference type="AlphaFoldDB" id="A0A9X0R2K1"/>
<comment type="caution">
    <text evidence="13">The sequence shown here is derived from an EMBL/GenBank/DDBJ whole genome shotgun (WGS) entry which is preliminary data.</text>
</comment>
<accession>A0A9X0R2K1</accession>
<proteinExistence type="inferred from homology"/>
<dbReference type="InterPro" id="IPR051536">
    <property type="entry name" value="UDG_Type-4/5"/>
</dbReference>
<evidence type="ECO:0000256" key="6">
    <source>
        <dbReference type="ARBA" id="ARBA00022723"/>
    </source>
</evidence>
<feature type="domain" description="Uracil-DNA glycosylase-like" evidence="12">
    <location>
        <begin position="117"/>
        <end position="269"/>
    </location>
</feature>
<gene>
    <name evidence="13" type="ORF">H7965_17760</name>
</gene>
<evidence type="ECO:0000256" key="4">
    <source>
        <dbReference type="ARBA" id="ARBA00019403"/>
    </source>
</evidence>
<evidence type="ECO:0000256" key="7">
    <source>
        <dbReference type="ARBA" id="ARBA00022763"/>
    </source>
</evidence>
<evidence type="ECO:0000313" key="14">
    <source>
        <dbReference type="Proteomes" id="UP000600101"/>
    </source>
</evidence>
<dbReference type="Pfam" id="PF03167">
    <property type="entry name" value="UDG"/>
    <property type="match status" value="1"/>
</dbReference>
<dbReference type="InterPro" id="IPR005273">
    <property type="entry name" value="Ura-DNA_glyco_family4"/>
</dbReference>
<dbReference type="GO" id="GO:0004844">
    <property type="term" value="F:uracil DNA N-glycosylase activity"/>
    <property type="evidence" value="ECO:0007669"/>
    <property type="project" value="UniProtKB-EC"/>
</dbReference>
<dbReference type="CDD" id="cd10030">
    <property type="entry name" value="UDG-F4_TTUDGA_SPO1dp_like"/>
    <property type="match status" value="1"/>
</dbReference>
<evidence type="ECO:0000256" key="5">
    <source>
        <dbReference type="ARBA" id="ARBA00022485"/>
    </source>
</evidence>
<keyword evidence="5" id="KW-0004">4Fe-4S</keyword>
<sequence length="278" mass="29644">MAEAVALLAALRLQLDWGADEALAELPLDRMVVRPLSPPLAAPAPPLPPGAEPPAERPAAARGLVRPALVASPLAATPAGQQAAALAAGADSLDALREAMACFDGSPLRETATNLVFADGVPDSGLMLVGEAPGADEDRLGRPFVGVSGRLLDRMLASIRLSRERNFYITNILPFRPPGNRTPTDAEIALFLPFVLRHIALARPRQLVLLGGVAAKGLLRSKEGITRLRGRWHQVTIKEDETLPALATLHPAYLLRNPGAKRDAWADLLLLRSRLAQE</sequence>
<dbReference type="InterPro" id="IPR036895">
    <property type="entry name" value="Uracil-DNA_glycosylase-like_sf"/>
</dbReference>
<organism evidence="13 14">
    <name type="scientific">Siccirubricoccus deserti</name>
    <dbReference type="NCBI Taxonomy" id="2013562"/>
    <lineage>
        <taxon>Bacteria</taxon>
        <taxon>Pseudomonadati</taxon>
        <taxon>Pseudomonadota</taxon>
        <taxon>Alphaproteobacteria</taxon>
        <taxon>Acetobacterales</taxon>
        <taxon>Roseomonadaceae</taxon>
        <taxon>Siccirubricoccus</taxon>
    </lineage>
</organism>
<comment type="similarity">
    <text evidence="2">Belongs to the uracil-DNA glycosylase (UDG) superfamily. Type 4 (UDGa) family.</text>
</comment>
<evidence type="ECO:0000256" key="8">
    <source>
        <dbReference type="ARBA" id="ARBA00022801"/>
    </source>
</evidence>
<evidence type="ECO:0000313" key="13">
    <source>
        <dbReference type="EMBL" id="MBC4017162.1"/>
    </source>
</evidence>
<evidence type="ECO:0000256" key="11">
    <source>
        <dbReference type="ARBA" id="ARBA00023204"/>
    </source>
</evidence>
<evidence type="ECO:0000256" key="1">
    <source>
        <dbReference type="ARBA" id="ARBA00001400"/>
    </source>
</evidence>
<dbReference type="SUPFAM" id="SSF52141">
    <property type="entry name" value="Uracil-DNA glycosylase-like"/>
    <property type="match status" value="1"/>
</dbReference>
<dbReference type="Proteomes" id="UP000600101">
    <property type="component" value="Unassembled WGS sequence"/>
</dbReference>
<keyword evidence="10" id="KW-0411">Iron-sulfur</keyword>
<keyword evidence="14" id="KW-1185">Reference proteome</keyword>
<name>A0A9X0R2K1_9PROT</name>
<dbReference type="EC" id="3.2.2.27" evidence="3"/>
<dbReference type="PANTHER" id="PTHR33693:SF1">
    <property type="entry name" value="TYPE-4 URACIL-DNA GLYCOSYLASE"/>
    <property type="match status" value="1"/>
</dbReference>
<reference evidence="13" key="1">
    <citation type="submission" date="2020-08" db="EMBL/GenBank/DDBJ databases">
        <authorList>
            <person name="Hu Y."/>
            <person name="Nguyen S.V."/>
            <person name="Li F."/>
            <person name="Fanning S."/>
        </authorList>
    </citation>
    <scope>NUCLEOTIDE SEQUENCE</scope>
    <source>
        <strain evidence="13">SYSU D8009</strain>
    </source>
</reference>
<dbReference type="NCBIfam" id="TIGR00758">
    <property type="entry name" value="UDG_fam4"/>
    <property type="match status" value="1"/>
</dbReference>
<comment type="catalytic activity">
    <reaction evidence="1">
        <text>Hydrolyzes single-stranded DNA or mismatched double-stranded DNA and polynucleotides, releasing free uracil.</text>
        <dbReference type="EC" id="3.2.2.27"/>
    </reaction>
</comment>
<dbReference type="SMART" id="SM00986">
    <property type="entry name" value="UDG"/>
    <property type="match status" value="1"/>
</dbReference>
<keyword evidence="8" id="KW-0378">Hydrolase</keyword>
<evidence type="ECO:0000256" key="10">
    <source>
        <dbReference type="ARBA" id="ARBA00023014"/>
    </source>
</evidence>
<dbReference type="GO" id="GO:0006281">
    <property type="term" value="P:DNA repair"/>
    <property type="evidence" value="ECO:0007669"/>
    <property type="project" value="UniProtKB-KW"/>
</dbReference>
<dbReference type="InterPro" id="IPR005122">
    <property type="entry name" value="Uracil-DNA_glycosylase-like"/>
</dbReference>
<keyword evidence="9" id="KW-0408">Iron</keyword>
<keyword evidence="11" id="KW-0234">DNA repair</keyword>
<dbReference type="EMBL" id="JACOMF010000023">
    <property type="protein sequence ID" value="MBC4017162.1"/>
    <property type="molecule type" value="Genomic_DNA"/>
</dbReference>
<evidence type="ECO:0000259" key="12">
    <source>
        <dbReference type="SMART" id="SM00986"/>
    </source>
</evidence>
<dbReference type="PANTHER" id="PTHR33693">
    <property type="entry name" value="TYPE-5 URACIL-DNA GLYCOSYLASE"/>
    <property type="match status" value="1"/>
</dbReference>
<evidence type="ECO:0000256" key="9">
    <source>
        <dbReference type="ARBA" id="ARBA00023004"/>
    </source>
</evidence>
<keyword evidence="6" id="KW-0479">Metal-binding</keyword>
<dbReference type="GO" id="GO:0046872">
    <property type="term" value="F:metal ion binding"/>
    <property type="evidence" value="ECO:0007669"/>
    <property type="project" value="UniProtKB-KW"/>
</dbReference>
<keyword evidence="7" id="KW-0227">DNA damage</keyword>
<dbReference type="GO" id="GO:0051539">
    <property type="term" value="F:4 iron, 4 sulfur cluster binding"/>
    <property type="evidence" value="ECO:0007669"/>
    <property type="project" value="UniProtKB-KW"/>
</dbReference>
<protein>
    <recommendedName>
        <fullName evidence="4">Type-4 uracil-DNA glycosylase</fullName>
        <ecNumber evidence="3">3.2.2.27</ecNumber>
    </recommendedName>
</protein>
<evidence type="ECO:0000256" key="3">
    <source>
        <dbReference type="ARBA" id="ARBA00012030"/>
    </source>
</evidence>